<evidence type="ECO:0000313" key="4">
    <source>
        <dbReference type="EMBL" id="SDI16109.1"/>
    </source>
</evidence>
<feature type="binding site" evidence="3">
    <location>
        <begin position="89"/>
        <end position="92"/>
    </location>
    <ligand>
        <name>substrate</name>
    </ligand>
</feature>
<gene>
    <name evidence="3" type="primary">rpiA</name>
    <name evidence="4" type="ORF">SAMN05421850_101845</name>
</gene>
<dbReference type="Gene3D" id="3.30.70.260">
    <property type="match status" value="1"/>
</dbReference>
<dbReference type="STRING" id="490829.SAMN05421850_101845"/>
<comment type="function">
    <text evidence="3">Catalyzes the reversible conversion of ribose-5-phosphate to ribulose 5-phosphate.</text>
</comment>
<dbReference type="EC" id="5.3.1.6" evidence="3"/>
<dbReference type="OrthoDB" id="5870696at2"/>
<keyword evidence="5" id="KW-1185">Reference proteome</keyword>
<name>A0A1G8IAU2_9RHOB</name>
<dbReference type="Proteomes" id="UP000199340">
    <property type="component" value="Unassembled WGS sequence"/>
</dbReference>
<accession>A0A1G8IAU2</accession>
<dbReference type="SUPFAM" id="SSF75445">
    <property type="entry name" value="D-ribose-5-phosphate isomerase (RpiA), lid domain"/>
    <property type="match status" value="1"/>
</dbReference>
<dbReference type="RefSeq" id="WP_090026714.1">
    <property type="nucleotide sequence ID" value="NZ_FNEB01000001.1"/>
</dbReference>
<dbReference type="NCBIfam" id="TIGR00021">
    <property type="entry name" value="rpiA"/>
    <property type="match status" value="1"/>
</dbReference>
<feature type="binding site" evidence="3">
    <location>
        <begin position="33"/>
        <end position="36"/>
    </location>
    <ligand>
        <name>substrate</name>
    </ligand>
</feature>
<proteinExistence type="inferred from homology"/>
<dbReference type="Gene3D" id="3.40.50.1360">
    <property type="match status" value="1"/>
</dbReference>
<dbReference type="CDD" id="cd01398">
    <property type="entry name" value="RPI_A"/>
    <property type="match status" value="1"/>
</dbReference>
<dbReference type="InterPro" id="IPR004788">
    <property type="entry name" value="Ribose5P_isomerase_type_A"/>
</dbReference>
<dbReference type="PANTHER" id="PTHR11934">
    <property type="entry name" value="RIBOSE-5-PHOSPHATE ISOMERASE"/>
    <property type="match status" value="1"/>
</dbReference>
<dbReference type="GO" id="GO:0009052">
    <property type="term" value="P:pentose-phosphate shunt, non-oxidative branch"/>
    <property type="evidence" value="ECO:0007669"/>
    <property type="project" value="UniProtKB-UniRule"/>
</dbReference>
<keyword evidence="2 3" id="KW-0413">Isomerase</keyword>
<dbReference type="PANTHER" id="PTHR11934:SF0">
    <property type="entry name" value="RIBOSE-5-PHOSPHATE ISOMERASE"/>
    <property type="match status" value="1"/>
</dbReference>
<comment type="catalytic activity">
    <reaction evidence="1 3">
        <text>aldehydo-D-ribose 5-phosphate = D-ribulose 5-phosphate</text>
        <dbReference type="Rhea" id="RHEA:14657"/>
        <dbReference type="ChEBI" id="CHEBI:58121"/>
        <dbReference type="ChEBI" id="CHEBI:58273"/>
        <dbReference type="EC" id="5.3.1.6"/>
    </reaction>
</comment>
<feature type="binding site" evidence="3">
    <location>
        <position position="129"/>
    </location>
    <ligand>
        <name>substrate</name>
    </ligand>
</feature>
<reference evidence="4 5" key="1">
    <citation type="submission" date="2016-10" db="EMBL/GenBank/DDBJ databases">
        <authorList>
            <person name="de Groot N.N."/>
        </authorList>
    </citation>
    <scope>NUCLEOTIDE SEQUENCE [LARGE SCALE GENOMIC DNA]</scope>
    <source>
        <strain evidence="4 5">DSM 28010</strain>
    </source>
</reference>
<dbReference type="NCBIfam" id="NF001924">
    <property type="entry name" value="PRK00702.1"/>
    <property type="match status" value="1"/>
</dbReference>
<organism evidence="4 5">
    <name type="scientific">Lutimaribacter saemankumensis</name>
    <dbReference type="NCBI Taxonomy" id="490829"/>
    <lineage>
        <taxon>Bacteria</taxon>
        <taxon>Pseudomonadati</taxon>
        <taxon>Pseudomonadota</taxon>
        <taxon>Alphaproteobacteria</taxon>
        <taxon>Rhodobacterales</taxon>
        <taxon>Roseobacteraceae</taxon>
        <taxon>Lutimaribacter</taxon>
    </lineage>
</organism>
<dbReference type="GO" id="GO:0005829">
    <property type="term" value="C:cytosol"/>
    <property type="evidence" value="ECO:0007669"/>
    <property type="project" value="TreeGrafter"/>
</dbReference>
<dbReference type="AlphaFoldDB" id="A0A1G8IAU2"/>
<dbReference type="HAMAP" id="MF_00170">
    <property type="entry name" value="Rib_5P_isom_A"/>
    <property type="match status" value="1"/>
</dbReference>
<feature type="active site" description="Proton acceptor" evidence="3">
    <location>
        <position position="111"/>
    </location>
</feature>
<dbReference type="Pfam" id="PF06026">
    <property type="entry name" value="Rib_5-P_isom_A"/>
    <property type="match status" value="1"/>
</dbReference>
<dbReference type="GO" id="GO:0006014">
    <property type="term" value="P:D-ribose metabolic process"/>
    <property type="evidence" value="ECO:0007669"/>
    <property type="project" value="TreeGrafter"/>
</dbReference>
<evidence type="ECO:0000256" key="2">
    <source>
        <dbReference type="ARBA" id="ARBA00023235"/>
    </source>
</evidence>
<dbReference type="FunFam" id="3.40.50.1360:FF:000001">
    <property type="entry name" value="Ribose-5-phosphate isomerase A"/>
    <property type="match status" value="1"/>
</dbReference>
<dbReference type="GO" id="GO:0004751">
    <property type="term" value="F:ribose-5-phosphate isomerase activity"/>
    <property type="evidence" value="ECO:0007669"/>
    <property type="project" value="UniProtKB-UniRule"/>
</dbReference>
<sequence>MTGELSPIDKAKFVAAKRAVDFVEDGMRVGLGTGSTAAWMVRCLGEMVRDDGLKIRGVPTSTRTAALAREVGIEVISLDEARWLDLTIDGADEFDGDLNLIKGGGGALLQEKIVATASDQMIVIADVGKEVETLGAFPLPIEVIPFGWQTTKALVEEMLISMDVLGRNVTLRMNGDAPFVTDEGNHILDLHLNRIGNARQLSMVLNQVPGVVENGLFIDICDVVVVGYGDGRVETRDINEGTVQTDRLDFVESENLFADLDD</sequence>
<dbReference type="InterPro" id="IPR020672">
    <property type="entry name" value="Ribose5P_isomerase_typA_subgr"/>
</dbReference>
<evidence type="ECO:0000256" key="3">
    <source>
        <dbReference type="HAMAP-Rule" id="MF_00170"/>
    </source>
</evidence>
<comment type="pathway">
    <text evidence="3">Carbohydrate degradation; pentose phosphate pathway; D-ribose 5-phosphate from D-ribulose 5-phosphate (non-oxidative stage): step 1/1.</text>
</comment>
<protein>
    <recommendedName>
        <fullName evidence="3">Ribose-5-phosphate isomerase A</fullName>
        <ecNumber evidence="3">5.3.1.6</ecNumber>
    </recommendedName>
    <alternativeName>
        <fullName evidence="3">Phosphoriboisomerase A</fullName>
        <shortName evidence="3">PRI</shortName>
    </alternativeName>
</protein>
<dbReference type="UniPathway" id="UPA00115">
    <property type="reaction ID" value="UER00412"/>
</dbReference>
<comment type="subunit">
    <text evidence="3">Homodimer.</text>
</comment>
<evidence type="ECO:0000313" key="5">
    <source>
        <dbReference type="Proteomes" id="UP000199340"/>
    </source>
</evidence>
<dbReference type="SUPFAM" id="SSF100950">
    <property type="entry name" value="NagB/RpiA/CoA transferase-like"/>
    <property type="match status" value="1"/>
</dbReference>
<feature type="binding site" evidence="3">
    <location>
        <begin position="102"/>
        <end position="105"/>
    </location>
    <ligand>
        <name>substrate</name>
    </ligand>
</feature>
<comment type="similarity">
    <text evidence="3">Belongs to the ribose 5-phosphate isomerase family.</text>
</comment>
<dbReference type="InterPro" id="IPR037171">
    <property type="entry name" value="NagB/RpiA_transferase-like"/>
</dbReference>
<dbReference type="EMBL" id="FNEB01000001">
    <property type="protein sequence ID" value="SDI16109.1"/>
    <property type="molecule type" value="Genomic_DNA"/>
</dbReference>
<evidence type="ECO:0000256" key="1">
    <source>
        <dbReference type="ARBA" id="ARBA00001713"/>
    </source>
</evidence>